<dbReference type="VEuPathDB" id="FungiDB:SeMB42_g01119"/>
<feature type="binding site" description="in other chain" evidence="14">
    <location>
        <position position="922"/>
    </location>
    <ligand>
        <name>beta-D-fructose 2,6-bisphosphate</name>
        <dbReference type="ChEBI" id="CHEBI:58579"/>
        <note>allosteric activator; ligand shared between dimeric partners</note>
    </ligand>
</feature>
<comment type="subcellular location">
    <subcellularLocation>
        <location evidence="2 14">Cytoplasm</location>
    </subcellularLocation>
</comment>
<keyword evidence="9 14" id="KW-0418">Kinase</keyword>
<keyword evidence="5 14" id="KW-0021">Allosteric enzyme</keyword>
<comment type="similarity">
    <text evidence="14">Belongs to the phosphofructokinase type A (PFKA) family. ATP-dependent PFK group I subfamily. Eukaryotic two domain clade 'E' sub-subfamily.</text>
</comment>
<comment type="caution">
    <text evidence="17">The sequence shown here is derived from an EMBL/GenBank/DDBJ whole genome shotgun (WGS) entry which is preliminary data.</text>
</comment>
<dbReference type="GO" id="GO:0046872">
    <property type="term" value="F:metal ion binding"/>
    <property type="evidence" value="ECO:0007669"/>
    <property type="project" value="UniProtKB-KW"/>
</dbReference>
<feature type="binding site" description="in other chain" evidence="14">
    <location>
        <begin position="314"/>
        <end position="316"/>
    </location>
    <ligand>
        <name>substrate</name>
        <note>ligand shared between dimeric partners</note>
    </ligand>
</feature>
<feature type="binding site" evidence="14">
    <location>
        <position position="174"/>
    </location>
    <ligand>
        <name>ATP</name>
        <dbReference type="ChEBI" id="CHEBI:30616"/>
    </ligand>
</feature>
<evidence type="ECO:0000259" key="16">
    <source>
        <dbReference type="Pfam" id="PF00365"/>
    </source>
</evidence>
<evidence type="ECO:0000256" key="3">
    <source>
        <dbReference type="ARBA" id="ARBA00004679"/>
    </source>
</evidence>
<dbReference type="EMBL" id="QEAN01000026">
    <property type="protein sequence ID" value="TPX52892.1"/>
    <property type="molecule type" value="Genomic_DNA"/>
</dbReference>
<dbReference type="Pfam" id="PF00365">
    <property type="entry name" value="PFK"/>
    <property type="match status" value="2"/>
</dbReference>
<feature type="binding site" description="in other chain" evidence="14">
    <location>
        <begin position="748"/>
        <end position="750"/>
    </location>
    <ligand>
        <name>beta-D-fructose 2,6-bisphosphate</name>
        <dbReference type="ChEBI" id="CHEBI:58579"/>
        <note>allosteric activator; ligand shared between dimeric partners</note>
    </ligand>
</feature>
<organism evidence="17 18">
    <name type="scientific">Synchytrium endobioticum</name>
    <dbReference type="NCBI Taxonomy" id="286115"/>
    <lineage>
        <taxon>Eukaryota</taxon>
        <taxon>Fungi</taxon>
        <taxon>Fungi incertae sedis</taxon>
        <taxon>Chytridiomycota</taxon>
        <taxon>Chytridiomycota incertae sedis</taxon>
        <taxon>Chytridiomycetes</taxon>
        <taxon>Synchytriales</taxon>
        <taxon>Synchytriaceae</taxon>
        <taxon>Synchytrium</taxon>
    </lineage>
</organism>
<dbReference type="GO" id="GO:0070095">
    <property type="term" value="F:fructose-6-phosphate binding"/>
    <property type="evidence" value="ECO:0007669"/>
    <property type="project" value="TreeGrafter"/>
</dbReference>
<feature type="region of interest" description="Interdomain linker" evidence="14">
    <location>
        <begin position="546"/>
        <end position="559"/>
    </location>
</feature>
<dbReference type="GO" id="GO:0030388">
    <property type="term" value="P:fructose 1,6-bisphosphate metabolic process"/>
    <property type="evidence" value="ECO:0007669"/>
    <property type="project" value="TreeGrafter"/>
</dbReference>
<dbReference type="Proteomes" id="UP000317494">
    <property type="component" value="Unassembled WGS sequence"/>
</dbReference>
<dbReference type="GO" id="GO:0005524">
    <property type="term" value="F:ATP binding"/>
    <property type="evidence" value="ECO:0007669"/>
    <property type="project" value="UniProtKB-KW"/>
</dbReference>
<feature type="compositionally biased region" description="Polar residues" evidence="15">
    <location>
        <begin position="1162"/>
        <end position="1174"/>
    </location>
</feature>
<dbReference type="PANTHER" id="PTHR13697">
    <property type="entry name" value="PHOSPHOFRUCTOKINASE"/>
    <property type="match status" value="1"/>
</dbReference>
<evidence type="ECO:0000256" key="13">
    <source>
        <dbReference type="ARBA" id="ARBA00048070"/>
    </source>
</evidence>
<feature type="binding site" evidence="14">
    <location>
        <position position="351"/>
    </location>
    <ligand>
        <name>substrate</name>
        <note>ligand shared between dimeric partners</note>
    </ligand>
</feature>
<dbReference type="PROSITE" id="PS00433">
    <property type="entry name" value="PHOSPHOFRUCTOKINASE"/>
    <property type="match status" value="2"/>
</dbReference>
<dbReference type="HAMAP" id="MF_03184">
    <property type="entry name" value="Phosphofructokinase_I_E"/>
    <property type="match status" value="1"/>
</dbReference>
<dbReference type="FunFam" id="3.40.50.460:FF:000008">
    <property type="entry name" value="ATP-dependent 6-phosphofructokinase"/>
    <property type="match status" value="1"/>
</dbReference>
<feature type="domain" description="Phosphofructokinase" evidence="16">
    <location>
        <begin position="166"/>
        <end position="479"/>
    </location>
</feature>
<dbReference type="SUPFAM" id="SSF53784">
    <property type="entry name" value="Phosphofructokinase"/>
    <property type="match status" value="2"/>
</dbReference>
<evidence type="ECO:0000256" key="12">
    <source>
        <dbReference type="ARBA" id="ARBA00023152"/>
    </source>
</evidence>
<comment type="function">
    <text evidence="14">Catalyzes the phosphorylation of D-fructose 6-phosphate to fructose 1,6-bisphosphate by ATP, the first committing step of glycolysis.</text>
</comment>
<comment type="activity regulation">
    <text evidence="14">Allosterically activated by ADP, AMP, or fructose 2,6-bisphosphate, and allosterically inhibited by ATP or citrate.</text>
</comment>
<evidence type="ECO:0000313" key="17">
    <source>
        <dbReference type="EMBL" id="TPX52892.1"/>
    </source>
</evidence>
<evidence type="ECO:0000256" key="2">
    <source>
        <dbReference type="ARBA" id="ARBA00004496"/>
    </source>
</evidence>
<dbReference type="Gene3D" id="3.40.50.460">
    <property type="entry name" value="Phosphofructokinase domain"/>
    <property type="match status" value="2"/>
</dbReference>
<comment type="pathway">
    <text evidence="3 14">Carbohydrate degradation; glycolysis; D-glyceraldehyde 3-phosphate and glycerone phosphate from D-glucose: step 3/4.</text>
</comment>
<feature type="binding site" evidence="14">
    <location>
        <position position="447"/>
    </location>
    <ligand>
        <name>substrate</name>
        <note>ligand shared between dimeric partners</note>
    </ligand>
</feature>
<keyword evidence="18" id="KW-1185">Reference proteome</keyword>
<dbReference type="GO" id="GO:0005739">
    <property type="term" value="C:mitochondrion"/>
    <property type="evidence" value="ECO:0007669"/>
    <property type="project" value="TreeGrafter"/>
</dbReference>
<evidence type="ECO:0000256" key="8">
    <source>
        <dbReference type="ARBA" id="ARBA00022741"/>
    </source>
</evidence>
<evidence type="ECO:0000256" key="1">
    <source>
        <dbReference type="ARBA" id="ARBA00001946"/>
    </source>
</evidence>
<evidence type="ECO:0000313" key="18">
    <source>
        <dbReference type="Proteomes" id="UP000317494"/>
    </source>
</evidence>
<dbReference type="GO" id="GO:0016208">
    <property type="term" value="F:AMP binding"/>
    <property type="evidence" value="ECO:0007669"/>
    <property type="project" value="TreeGrafter"/>
</dbReference>
<feature type="binding site" description="in other chain" evidence="14">
    <location>
        <begin position="453"/>
        <end position="456"/>
    </location>
    <ligand>
        <name>substrate</name>
        <note>ligand shared between dimeric partners</note>
    </ligand>
</feature>
<comment type="subunit">
    <text evidence="14">Homotetramer.</text>
</comment>
<dbReference type="EC" id="2.7.1.11" evidence="14"/>
<dbReference type="STRING" id="286115.A0A507DMJ8"/>
<evidence type="ECO:0000256" key="14">
    <source>
        <dbReference type="HAMAP-Rule" id="MF_03184"/>
    </source>
</evidence>
<feature type="binding site" evidence="14">
    <location>
        <position position="268"/>
    </location>
    <ligand>
        <name>Mg(2+)</name>
        <dbReference type="ChEBI" id="CHEBI:18420"/>
        <note>catalytic</note>
    </ligand>
</feature>
<feature type="binding site" description="in other chain" evidence="14">
    <location>
        <position position="420"/>
    </location>
    <ligand>
        <name>substrate</name>
        <note>ligand shared between dimeric partners</note>
    </ligand>
</feature>
<dbReference type="PANTHER" id="PTHR13697:SF4">
    <property type="entry name" value="ATP-DEPENDENT 6-PHOSPHOFRUCTOKINASE"/>
    <property type="match status" value="1"/>
</dbReference>
<gene>
    <name evidence="17" type="ORF">SeMB42_g01119</name>
</gene>
<dbReference type="InterPro" id="IPR000023">
    <property type="entry name" value="Phosphofructokinase_dom"/>
</dbReference>
<keyword evidence="12 14" id="KW-0324">Glycolysis</keyword>
<dbReference type="GO" id="GO:0006002">
    <property type="term" value="P:fructose 6-phosphate metabolic process"/>
    <property type="evidence" value="ECO:0007669"/>
    <property type="project" value="InterPro"/>
</dbReference>
<dbReference type="InterPro" id="IPR015912">
    <property type="entry name" value="Phosphofructokinase_CS"/>
</dbReference>
<feature type="binding site" evidence="14">
    <location>
        <position position="837"/>
    </location>
    <ligand>
        <name>beta-D-fructose 2,6-bisphosphate</name>
        <dbReference type="ChEBI" id="CHEBI:58579"/>
        <note>allosteric activator; ligand shared between dimeric partners</note>
    </ligand>
</feature>
<keyword evidence="10 14" id="KW-0067">ATP-binding</keyword>
<keyword evidence="6 14" id="KW-0808">Transferase</keyword>
<dbReference type="PRINTS" id="PR00476">
    <property type="entry name" value="PHFRCTKINASE"/>
</dbReference>
<keyword evidence="4 14" id="KW-0963">Cytoplasm</keyword>
<feature type="region of interest" description="C-terminal regulatory PFK domain 2" evidence="14">
    <location>
        <begin position="560"/>
        <end position="1357"/>
    </location>
</feature>
<evidence type="ECO:0000256" key="7">
    <source>
        <dbReference type="ARBA" id="ARBA00022723"/>
    </source>
</evidence>
<dbReference type="Gene3D" id="3.40.50.450">
    <property type="match status" value="2"/>
</dbReference>
<feature type="active site" description="Proton acceptor" evidence="14">
    <location>
        <position position="316"/>
    </location>
</feature>
<evidence type="ECO:0000256" key="11">
    <source>
        <dbReference type="ARBA" id="ARBA00022842"/>
    </source>
</evidence>
<keyword evidence="11 14" id="KW-0460">Magnesium</keyword>
<dbReference type="InterPro" id="IPR035966">
    <property type="entry name" value="PKF_sf"/>
</dbReference>
<evidence type="ECO:0000256" key="4">
    <source>
        <dbReference type="ARBA" id="ARBA00022490"/>
    </source>
</evidence>
<evidence type="ECO:0000256" key="10">
    <source>
        <dbReference type="ARBA" id="ARBA00022840"/>
    </source>
</evidence>
<evidence type="ECO:0000256" key="9">
    <source>
        <dbReference type="ARBA" id="ARBA00022777"/>
    </source>
</evidence>
<comment type="cofactor">
    <cofactor evidence="1 14">
        <name>Mg(2+)</name>
        <dbReference type="ChEBI" id="CHEBI:18420"/>
    </cofactor>
</comment>
<feature type="region of interest" description="Disordered" evidence="15">
    <location>
        <begin position="1150"/>
        <end position="1174"/>
    </location>
</feature>
<reference evidence="17 18" key="1">
    <citation type="journal article" date="2019" name="Sci. Rep.">
        <title>Comparative genomics of chytrid fungi reveal insights into the obligate biotrophic and pathogenic lifestyle of Synchytrium endobioticum.</title>
        <authorList>
            <person name="van de Vossenberg B.T.L.H."/>
            <person name="Warris S."/>
            <person name="Nguyen H.D.T."/>
            <person name="van Gent-Pelzer M.P.E."/>
            <person name="Joly D.L."/>
            <person name="van de Geest H.C."/>
            <person name="Bonants P.J.M."/>
            <person name="Smith D.S."/>
            <person name="Levesque C.A."/>
            <person name="van der Lee T.A.J."/>
        </authorList>
    </citation>
    <scope>NUCLEOTIDE SEQUENCE [LARGE SCALE GENOMIC DNA]</scope>
    <source>
        <strain evidence="17 18">MB42</strain>
    </source>
</reference>
<dbReference type="NCBIfam" id="TIGR02478">
    <property type="entry name" value="6PF1K_euk"/>
    <property type="match status" value="1"/>
</dbReference>
<feature type="binding site" evidence="14">
    <location>
        <position position="741"/>
    </location>
    <ligand>
        <name>beta-D-fructose 2,6-bisphosphate</name>
        <dbReference type="ChEBI" id="CHEBI:58579"/>
        <note>allosteric activator; ligand shared between dimeric partners</note>
    </ligand>
</feature>
<evidence type="ECO:0000256" key="15">
    <source>
        <dbReference type="SAM" id="MobiDB-lite"/>
    </source>
</evidence>
<dbReference type="UniPathway" id="UPA00109">
    <property type="reaction ID" value="UER00182"/>
</dbReference>
<accession>A0A507DMJ8</accession>
<dbReference type="GO" id="GO:0042802">
    <property type="term" value="F:identical protein binding"/>
    <property type="evidence" value="ECO:0007669"/>
    <property type="project" value="TreeGrafter"/>
</dbReference>
<feature type="binding site" evidence="14">
    <location>
        <begin position="267"/>
        <end position="270"/>
    </location>
    <ligand>
        <name>ATP</name>
        <dbReference type="ChEBI" id="CHEBI:30616"/>
    </ligand>
</feature>
<dbReference type="GO" id="GO:0048029">
    <property type="term" value="F:monosaccharide binding"/>
    <property type="evidence" value="ECO:0007669"/>
    <property type="project" value="TreeGrafter"/>
</dbReference>
<feature type="binding site" description="in other chain" evidence="14">
    <location>
        <begin position="358"/>
        <end position="360"/>
    </location>
    <ligand>
        <name>substrate</name>
        <note>ligand shared between dimeric partners</note>
    </ligand>
</feature>
<dbReference type="FunFam" id="3.40.50.460:FF:000007">
    <property type="entry name" value="ATP-dependent 6-phosphofructokinase"/>
    <property type="match status" value="1"/>
</dbReference>
<evidence type="ECO:0000256" key="6">
    <source>
        <dbReference type="ARBA" id="ARBA00022679"/>
    </source>
</evidence>
<dbReference type="GO" id="GO:0005945">
    <property type="term" value="C:6-phosphofructokinase complex"/>
    <property type="evidence" value="ECO:0007669"/>
    <property type="project" value="TreeGrafter"/>
</dbReference>
<comment type="catalytic activity">
    <reaction evidence="13 14">
        <text>beta-D-fructose 6-phosphate + ATP = beta-D-fructose 1,6-bisphosphate + ADP + H(+)</text>
        <dbReference type="Rhea" id="RHEA:16109"/>
        <dbReference type="ChEBI" id="CHEBI:15378"/>
        <dbReference type="ChEBI" id="CHEBI:30616"/>
        <dbReference type="ChEBI" id="CHEBI:32966"/>
        <dbReference type="ChEBI" id="CHEBI:57634"/>
        <dbReference type="ChEBI" id="CHEBI:456216"/>
        <dbReference type="EC" id="2.7.1.11"/>
    </reaction>
</comment>
<name>A0A507DMJ8_9FUNG</name>
<proteinExistence type="inferred from homology"/>
<feature type="binding site" description="in other chain" evidence="14">
    <location>
        <begin position="703"/>
        <end position="707"/>
    </location>
    <ligand>
        <name>beta-D-fructose 2,6-bisphosphate</name>
        <dbReference type="ChEBI" id="CHEBI:58579"/>
        <note>allosteric activator; ligand shared between dimeric partners</note>
    </ligand>
</feature>
<dbReference type="GO" id="GO:0003872">
    <property type="term" value="F:6-phosphofructokinase activity"/>
    <property type="evidence" value="ECO:0007669"/>
    <property type="project" value="UniProtKB-UniRule"/>
</dbReference>
<evidence type="ECO:0000256" key="5">
    <source>
        <dbReference type="ARBA" id="ARBA00022533"/>
    </source>
</evidence>
<dbReference type="GO" id="GO:0061621">
    <property type="term" value="P:canonical glycolysis"/>
    <property type="evidence" value="ECO:0007669"/>
    <property type="project" value="TreeGrafter"/>
</dbReference>
<keyword evidence="7 14" id="KW-0479">Metal-binding</keyword>
<dbReference type="InterPro" id="IPR009161">
    <property type="entry name" value="6-Pfructokinase_euk"/>
</dbReference>
<feature type="binding site" description="in other chain" evidence="14">
    <location>
        <position position="629"/>
    </location>
    <ligand>
        <name>beta-D-fructose 2,6-bisphosphate</name>
        <dbReference type="ChEBI" id="CHEBI:58579"/>
        <note>allosteric activator; ligand shared between dimeric partners</note>
    </ligand>
</feature>
<feature type="binding site" evidence="14">
    <location>
        <begin position="237"/>
        <end position="238"/>
    </location>
    <ligand>
        <name>ATP</name>
        <dbReference type="ChEBI" id="CHEBI:30616"/>
    </ligand>
</feature>
<keyword evidence="8 14" id="KW-0547">Nucleotide-binding</keyword>
<dbReference type="InterPro" id="IPR022953">
    <property type="entry name" value="ATP_PFK"/>
</dbReference>
<feature type="region of interest" description="N-terminal catalytic PFK domain 1" evidence="14">
    <location>
        <begin position="1"/>
        <end position="545"/>
    </location>
</feature>
<feature type="domain" description="Phosphofructokinase" evidence="16">
    <location>
        <begin position="560"/>
        <end position="869"/>
    </location>
</feature>
<protein>
    <recommendedName>
        <fullName evidence="14">ATP-dependent 6-phosphofructokinase</fullName>
        <shortName evidence="14">ATP-PFK</shortName>
        <shortName evidence="14">Phosphofructokinase</shortName>
        <ecNumber evidence="14">2.7.1.11</ecNumber>
    </recommendedName>
    <alternativeName>
        <fullName evidence="14">Phosphohexokinase</fullName>
    </alternativeName>
</protein>
<sequence length="1357" mass="149261">MAIKLSLVETVLTGLVPTSHNIKTRQVELCEKLKEYANEMTDTAVISLITSDLKAIEATMEKLKRPLVIISDTSTDADLAPVSQTAPAYGTGLRPSPAKANSCILAFDPLLNLISFSKVPPPVAPPSLSKPIRVPNTAVTSASIRNGYRDDIKLTNGQKSNGKPKKIGILTSGGDSSGMNAAVRSITRIALQKGCIPYAIFEGYQGLVDGGEKIKELTWNSVRGLMPMGGTVIGTARCAEFRTREGRLKAARNMILSGIDALIVIGGDGSLTGADMLRDEWSDLVQELIKRGVTTEERCAPLRDHLTIVGLVGSIDNDMCSTDITIGAVTSLHRICEAVDSLSSTALSHQRAFVVEVMGRHCGWLALMAAIAVGADWVFLPERPPPLDPAYGDDWEKEFCDAIQKQRELGNRKTLVIIAEGAIDRHLKPIKPEYIKKIIDELGLDTRVTTLGHVQRGGTPCAYDRYLATAQGVEAVEAVLRSTRDTPSPMIGMSQNKINSVSLMDAVKLTHEVSEAIAQKDFSHAMELRDPDFTAAYNAYIESTLLATAPGARKCDLPLRIGIMHVGAPAGGMNPATRTAVRLCLNRGHTPLGIRDGFAGLARGEVHPMTWQEVSSWAVAGGSELGTNRSHPKPSPNAAFQIRPRGVDEWVELGVVAYQLQRYNVQAMMIVGGFEAFTGLLTMVASRKEYPSLCIPMIHLPATVSNNVPGTDYSIGCDTALNAIVEACDRIKLSASASRRRVFVVEVQGGECGYLAVMGGLATGAMNVYTPEEGISLNELTKDVKHLCRRYREEEMANQASEGRVVLVSEFAATDAYTTQVISNIFKHEGAGLFDSRTTVLGHLQQGGIPSPLDRIRANRLAVNCIEWLQERASLAVLNPRAGYSGVYAADSEDAVTIGIRGAKTVFTPVLDVLVETDMKKRRGSNKWWWEYRDIIKILSKYEYNERDGVLGDGGEELRKHCKEHFIVMLKIAIPHGSRPIRQNVIAVRSRIDSDDKKIRYIGSRMERAALQWYESYQSQRTEWWSITSPSSTEQQRRAAEFHHFLASLGLTFKDPLQIVNYRSDVKKARQGAMVFDDYVIHFLDMVQRARLDKENQIEVFLESLQPSVLEVWKPVNFPDTFDTTVSSIRMALRIEARIRDTVASSRRMESGAGIRSKSAMARSTASETKTTTSFWRDSTRAGPFTVNPTKPIHALRISKISTDGVLVAVWKRKNNAYLEAGQGGIRSQITAIAFESAEEHSNEDEEGDRIYNIVDSENTDSDSAYSPFFNSTNLRKYPGTLNNKHPSIHHYKDRQTTDIPHIHIPSIHLYIHIPPSDGNTTHIRESASSLTGDPKADVIESNRSDIDRTAIGDVIM</sequence>
<feature type="binding site" description="in other chain" evidence="14">
    <location>
        <begin position="843"/>
        <end position="846"/>
    </location>
    <ligand>
        <name>beta-D-fructose 2,6-bisphosphate</name>
        <dbReference type="ChEBI" id="CHEBI:58579"/>
        <note>allosteric activator; ligand shared between dimeric partners</note>
    </ligand>
</feature>
<comment type="caution">
    <text evidence="14">Lacks conserved residue(s) required for the propagation of feature annotation.</text>
</comment>